<evidence type="ECO:0000256" key="1">
    <source>
        <dbReference type="ARBA" id="ARBA00022553"/>
    </source>
</evidence>
<feature type="domain" description="Response regulatory" evidence="3">
    <location>
        <begin position="12"/>
        <end position="128"/>
    </location>
</feature>
<dbReference type="GO" id="GO:0000160">
    <property type="term" value="P:phosphorelay signal transduction system"/>
    <property type="evidence" value="ECO:0007669"/>
    <property type="project" value="InterPro"/>
</dbReference>
<dbReference type="PANTHER" id="PTHR44591">
    <property type="entry name" value="STRESS RESPONSE REGULATOR PROTEIN 1"/>
    <property type="match status" value="1"/>
</dbReference>
<dbReference type="Pfam" id="PF00072">
    <property type="entry name" value="Response_reg"/>
    <property type="match status" value="1"/>
</dbReference>
<dbReference type="GO" id="GO:0003677">
    <property type="term" value="F:DNA binding"/>
    <property type="evidence" value="ECO:0007669"/>
    <property type="project" value="UniProtKB-KW"/>
</dbReference>
<organism evidence="4 5">
    <name type="scientific">Allocoleopsis franciscana PCC 7113</name>
    <dbReference type="NCBI Taxonomy" id="1173027"/>
    <lineage>
        <taxon>Bacteria</taxon>
        <taxon>Bacillati</taxon>
        <taxon>Cyanobacteriota</taxon>
        <taxon>Cyanophyceae</taxon>
        <taxon>Coleofasciculales</taxon>
        <taxon>Coleofasciculaceae</taxon>
        <taxon>Allocoleopsis</taxon>
        <taxon>Allocoleopsis franciscana</taxon>
    </lineage>
</organism>
<evidence type="ECO:0000313" key="4">
    <source>
        <dbReference type="EMBL" id="AFZ16995.1"/>
    </source>
</evidence>
<evidence type="ECO:0000259" key="3">
    <source>
        <dbReference type="PROSITE" id="PS50110"/>
    </source>
</evidence>
<gene>
    <name evidence="4" type="ORF">Mic7113_1102</name>
</gene>
<dbReference type="InterPro" id="IPR011006">
    <property type="entry name" value="CheY-like_superfamily"/>
</dbReference>
<dbReference type="RefSeq" id="WP_015181155.1">
    <property type="nucleotide sequence ID" value="NC_019738.1"/>
</dbReference>
<dbReference type="PANTHER" id="PTHR44591:SF3">
    <property type="entry name" value="RESPONSE REGULATORY DOMAIN-CONTAINING PROTEIN"/>
    <property type="match status" value="1"/>
</dbReference>
<dbReference type="SMART" id="SM00448">
    <property type="entry name" value="REC"/>
    <property type="match status" value="1"/>
</dbReference>
<sequence>MKNYSQDLKISTILVIDDNLLFLETLLELLETHGFQVIGSQSGLLGLQLAEEKMPDMIICDIRMPELNGYQVLIKLRQNSLTAKIPLIFITAKPIDQPQKVVQEMGANGYLIKPFSTTQLILTIKAQLETQ</sequence>
<dbReference type="Proteomes" id="UP000010471">
    <property type="component" value="Chromosome"/>
</dbReference>
<evidence type="ECO:0000256" key="2">
    <source>
        <dbReference type="PROSITE-ProRule" id="PRU00169"/>
    </source>
</evidence>
<dbReference type="STRING" id="1173027.Mic7113_1102"/>
<dbReference type="OrthoDB" id="459289at2"/>
<feature type="modified residue" description="4-aspartylphosphate" evidence="2">
    <location>
        <position position="61"/>
    </location>
</feature>
<reference evidence="4 5" key="1">
    <citation type="submission" date="2012-06" db="EMBL/GenBank/DDBJ databases">
        <title>Finished chromosome of genome of Microcoleus sp. PCC 7113.</title>
        <authorList>
            <consortium name="US DOE Joint Genome Institute"/>
            <person name="Gugger M."/>
            <person name="Coursin T."/>
            <person name="Rippka R."/>
            <person name="Tandeau De Marsac N."/>
            <person name="Huntemann M."/>
            <person name="Wei C.-L."/>
            <person name="Han J."/>
            <person name="Detter J.C."/>
            <person name="Han C."/>
            <person name="Tapia R."/>
            <person name="Chen A."/>
            <person name="Kyrpides N."/>
            <person name="Mavromatis K."/>
            <person name="Markowitz V."/>
            <person name="Szeto E."/>
            <person name="Ivanova N."/>
            <person name="Pagani I."/>
            <person name="Pati A."/>
            <person name="Goodwin L."/>
            <person name="Nordberg H.P."/>
            <person name="Cantor M.N."/>
            <person name="Hua S.X."/>
            <person name="Woyke T."/>
            <person name="Kerfeld C.A."/>
        </authorList>
    </citation>
    <scope>NUCLEOTIDE SEQUENCE [LARGE SCALE GENOMIC DNA]</scope>
    <source>
        <strain evidence="4 5">PCC 7113</strain>
    </source>
</reference>
<proteinExistence type="predicted"/>
<dbReference type="KEGG" id="mic:Mic7113_1102"/>
<dbReference type="SUPFAM" id="SSF52172">
    <property type="entry name" value="CheY-like"/>
    <property type="match status" value="1"/>
</dbReference>
<dbReference type="EMBL" id="CP003630">
    <property type="protein sequence ID" value="AFZ16995.1"/>
    <property type="molecule type" value="Genomic_DNA"/>
</dbReference>
<dbReference type="InterPro" id="IPR050595">
    <property type="entry name" value="Bact_response_regulator"/>
</dbReference>
<dbReference type="AlphaFoldDB" id="K9W9C5"/>
<dbReference type="Gene3D" id="3.40.50.2300">
    <property type="match status" value="1"/>
</dbReference>
<dbReference type="eggNOG" id="COG0745">
    <property type="taxonomic scope" value="Bacteria"/>
</dbReference>
<keyword evidence="4" id="KW-0238">DNA-binding</keyword>
<dbReference type="InterPro" id="IPR001789">
    <property type="entry name" value="Sig_transdc_resp-reg_receiver"/>
</dbReference>
<dbReference type="PROSITE" id="PS50110">
    <property type="entry name" value="RESPONSE_REGULATORY"/>
    <property type="match status" value="1"/>
</dbReference>
<protein>
    <submittedName>
        <fullName evidence="4">Response regulator with CheY-like receiver domain and winged-helix DNA-binding domain</fullName>
    </submittedName>
</protein>
<keyword evidence="5" id="KW-1185">Reference proteome</keyword>
<dbReference type="HOGENOM" id="CLU_000445_69_17_3"/>
<keyword evidence="1 2" id="KW-0597">Phosphoprotein</keyword>
<evidence type="ECO:0000313" key="5">
    <source>
        <dbReference type="Proteomes" id="UP000010471"/>
    </source>
</evidence>
<accession>K9W9C5</accession>
<name>K9W9C5_9CYAN</name>